<keyword evidence="1" id="KW-0472">Membrane</keyword>
<feature type="transmembrane region" description="Helical" evidence="1">
    <location>
        <begin position="177"/>
        <end position="198"/>
    </location>
</feature>
<gene>
    <name evidence="3" type="ORF">IV501_06985</name>
</gene>
<keyword evidence="1" id="KW-1133">Transmembrane helix</keyword>
<dbReference type="AlphaFoldDB" id="A0A934W1Z1"/>
<feature type="transmembrane region" description="Helical" evidence="1">
    <location>
        <begin position="29"/>
        <end position="50"/>
    </location>
</feature>
<dbReference type="GO" id="GO:0004252">
    <property type="term" value="F:serine-type endopeptidase activity"/>
    <property type="evidence" value="ECO:0007669"/>
    <property type="project" value="InterPro"/>
</dbReference>
<evidence type="ECO:0000313" key="4">
    <source>
        <dbReference type="Proteomes" id="UP000636458"/>
    </source>
</evidence>
<keyword evidence="1" id="KW-0812">Transmembrane</keyword>
<comment type="caution">
    <text evidence="3">The sequence shown here is derived from an EMBL/GenBank/DDBJ whole genome shotgun (WGS) entry which is preliminary data.</text>
</comment>
<feature type="transmembrane region" description="Helical" evidence="1">
    <location>
        <begin position="144"/>
        <end position="165"/>
    </location>
</feature>
<dbReference type="SUPFAM" id="SSF51306">
    <property type="entry name" value="LexA/Signal peptidase"/>
    <property type="match status" value="1"/>
</dbReference>
<evidence type="ECO:0000313" key="3">
    <source>
        <dbReference type="EMBL" id="MBK4347373.1"/>
    </source>
</evidence>
<feature type="domain" description="Peptidase S26" evidence="2">
    <location>
        <begin position="32"/>
        <end position="111"/>
    </location>
</feature>
<dbReference type="Pfam" id="PF10502">
    <property type="entry name" value="Peptidase_S26"/>
    <property type="match status" value="1"/>
</dbReference>
<name>A0A934W1Z1_9MICO</name>
<dbReference type="InterPro" id="IPR036286">
    <property type="entry name" value="LexA/Signal_pep-like_sf"/>
</dbReference>
<keyword evidence="4" id="KW-1185">Reference proteome</keyword>
<proteinExistence type="predicted"/>
<dbReference type="CDD" id="cd06530">
    <property type="entry name" value="S26_SPase_I"/>
    <property type="match status" value="1"/>
</dbReference>
<protein>
    <submittedName>
        <fullName evidence="3">S26 family signal peptidase</fullName>
    </submittedName>
</protein>
<feature type="transmembrane region" description="Helical" evidence="1">
    <location>
        <begin position="265"/>
        <end position="287"/>
    </location>
</feature>
<evidence type="ECO:0000256" key="1">
    <source>
        <dbReference type="SAM" id="Phobius"/>
    </source>
</evidence>
<evidence type="ECO:0000259" key="2">
    <source>
        <dbReference type="Pfam" id="PF10502"/>
    </source>
</evidence>
<dbReference type="GO" id="GO:0006465">
    <property type="term" value="P:signal peptide processing"/>
    <property type="evidence" value="ECO:0007669"/>
    <property type="project" value="InterPro"/>
</dbReference>
<sequence length="303" mass="31675">MMTTASLTREWTVPQGRHSARRQLRIRSLITWALSGLAILLVALALAFLATGGRWFIVQTPSMGEVAPVGTLILDAPTTAQHVAVGDIVTFHPPTNPSQVYTHRVVSIAADGALSTKGDVNGAIDPWSLSDKDLIGKTFAVLPVFGWVIRAVPFVAAGFVVSWLLSFAFRSPSARSAVRVIGLSVTTAVTAFVLHPFVGVVVETSRLTAKGAEATLVSTGILPITVSAVGGGHVSLASGQLGKLSIPTMAVNGHYALSSALDLPLIGWIVFGLVCSTPLLWCLIVGLPPKTESVDEAEGIAAQ</sequence>
<dbReference type="EMBL" id="JAEPES010000002">
    <property type="protein sequence ID" value="MBK4347373.1"/>
    <property type="molecule type" value="Genomic_DNA"/>
</dbReference>
<accession>A0A934W1Z1</accession>
<dbReference type="Proteomes" id="UP000636458">
    <property type="component" value="Unassembled WGS sequence"/>
</dbReference>
<organism evidence="3 4">
    <name type="scientific">Lacisediminihabitans changchengi</name>
    <dbReference type="NCBI Taxonomy" id="2787634"/>
    <lineage>
        <taxon>Bacteria</taxon>
        <taxon>Bacillati</taxon>
        <taxon>Actinomycetota</taxon>
        <taxon>Actinomycetes</taxon>
        <taxon>Micrococcales</taxon>
        <taxon>Microbacteriaceae</taxon>
        <taxon>Lacisediminihabitans</taxon>
    </lineage>
</organism>
<dbReference type="InterPro" id="IPR019533">
    <property type="entry name" value="Peptidase_S26"/>
</dbReference>
<dbReference type="RefSeq" id="WP_200555729.1">
    <property type="nucleotide sequence ID" value="NZ_JAEPES010000002.1"/>
</dbReference>
<reference evidence="3" key="1">
    <citation type="submission" date="2021-01" db="EMBL/GenBank/DDBJ databases">
        <title>Lacisediminihabitans sp. nov. strain G11-30, isolated from Antarctic Soil.</title>
        <authorList>
            <person name="Li J."/>
        </authorList>
    </citation>
    <scope>NUCLEOTIDE SEQUENCE</scope>
    <source>
        <strain evidence="3">G11-30</strain>
    </source>
</reference>